<gene>
    <name evidence="1" type="ORF">R4Z09_21970</name>
</gene>
<dbReference type="Proteomes" id="UP001357223">
    <property type="component" value="Chromosome"/>
</dbReference>
<protein>
    <submittedName>
        <fullName evidence="1">Uncharacterized protein</fullName>
    </submittedName>
</protein>
<evidence type="ECO:0000313" key="1">
    <source>
        <dbReference type="EMBL" id="WVX79931.1"/>
    </source>
</evidence>
<dbReference type="EMBL" id="CP137640">
    <property type="protein sequence ID" value="WVX79931.1"/>
    <property type="molecule type" value="Genomic_DNA"/>
</dbReference>
<dbReference type="RefSeq" id="WP_338448862.1">
    <property type="nucleotide sequence ID" value="NZ_CP137640.1"/>
</dbReference>
<organism evidence="1 2">
    <name type="scientific">Niallia oryzisoli</name>
    <dbReference type="NCBI Taxonomy" id="1737571"/>
    <lineage>
        <taxon>Bacteria</taxon>
        <taxon>Bacillati</taxon>
        <taxon>Bacillota</taxon>
        <taxon>Bacilli</taxon>
        <taxon>Bacillales</taxon>
        <taxon>Bacillaceae</taxon>
        <taxon>Niallia</taxon>
    </lineage>
</organism>
<accession>A0ABZ2C8F2</accession>
<proteinExistence type="predicted"/>
<reference evidence="1 2" key="1">
    <citation type="submission" date="2023-10" db="EMBL/GenBank/DDBJ databases">
        <title>Niallia locisalis sp.nov. isolated from a salt pond sample.</title>
        <authorList>
            <person name="Li X.-J."/>
            <person name="Dong L."/>
        </authorList>
    </citation>
    <scope>NUCLEOTIDE SEQUENCE [LARGE SCALE GENOMIC DNA]</scope>
    <source>
        <strain evidence="1 2">DSM 29761</strain>
    </source>
</reference>
<evidence type="ECO:0000313" key="2">
    <source>
        <dbReference type="Proteomes" id="UP001357223"/>
    </source>
</evidence>
<name>A0ABZ2C8F2_9BACI</name>
<keyword evidence="2" id="KW-1185">Reference proteome</keyword>
<sequence length="114" mass="13397">MFDETIIIEEKERKLAEFLEANTTEDVLMEVQEYIPSLHPKSKVIRKLKEMKLPQPVINTLIYFVLATNKQTFATTKLMTLADLCRKNNISSAQSAITFFKQYYYVFHTQISRQ</sequence>